<dbReference type="OrthoDB" id="9803580at2"/>
<dbReference type="FunFam" id="3.40.50.720:FF:000006">
    <property type="entry name" value="Bifunctional protein FolD"/>
    <property type="match status" value="1"/>
</dbReference>
<evidence type="ECO:0000313" key="16">
    <source>
        <dbReference type="Proteomes" id="UP000263232"/>
    </source>
</evidence>
<dbReference type="GO" id="GO:0000105">
    <property type="term" value="P:L-histidine biosynthetic process"/>
    <property type="evidence" value="ECO:0007669"/>
    <property type="project" value="UniProtKB-KW"/>
</dbReference>
<evidence type="ECO:0000259" key="13">
    <source>
        <dbReference type="Pfam" id="PF00763"/>
    </source>
</evidence>
<keyword evidence="9 12" id="KW-0368">Histidine biosynthesis</keyword>
<dbReference type="EC" id="1.5.1.5" evidence="12"/>
<evidence type="ECO:0000256" key="11">
    <source>
        <dbReference type="ARBA" id="ARBA00023268"/>
    </source>
</evidence>
<evidence type="ECO:0000313" key="15">
    <source>
        <dbReference type="EMBL" id="AXY25545.1"/>
    </source>
</evidence>
<dbReference type="InterPro" id="IPR020630">
    <property type="entry name" value="THF_DH/CycHdrlase_cat_dom"/>
</dbReference>
<comment type="function">
    <text evidence="12">Catalyzes the oxidation of 5,10-methylenetetrahydrofolate to 5,10-methenyltetrahydrofolate and then the hydrolysis of 5,10-methenyltetrahydrofolate to 10-formyltetrahydrofolate.</text>
</comment>
<dbReference type="RefSeq" id="WP_118990447.1">
    <property type="nucleotide sequence ID" value="NZ_CP023434.1"/>
</dbReference>
<dbReference type="GO" id="GO:0004477">
    <property type="term" value="F:methenyltetrahydrofolate cyclohydrolase activity"/>
    <property type="evidence" value="ECO:0007669"/>
    <property type="project" value="UniProtKB-UniRule"/>
</dbReference>
<accession>A0A347WKD8</accession>
<sequence length="285" mass="30434">MTFILDGKSLAQELEAGYAKEVADLKATGATVRLAIITVGDDDASKVYARSKQKKAEALGIDFRAIHLDDAENTQDVLDAVYALNQDPGVSGFMLQLPLPDQFDTQAIVNAIDPMKDVDGLTAYNLGALMQGEAHFVACTPKGVMTLLKHYNIPIAGKKAVVIGRSQIVGLPLAQLLLKENATVTVIHRSTNHKQRIIESADIVISATGQIDPIDVAWIRDDAVVVDVGTNRGADGKLRGDLDLSALEGRVQALTPVPGGVGPMTIATLMEQTIQSARAHMSEEM</sequence>
<dbReference type="GO" id="GO:0035999">
    <property type="term" value="P:tetrahydrofolate interconversion"/>
    <property type="evidence" value="ECO:0007669"/>
    <property type="project" value="UniProtKB-UniRule"/>
</dbReference>
<protein>
    <recommendedName>
        <fullName evidence="12">Bifunctional protein FolD</fullName>
    </recommendedName>
    <domain>
        <recommendedName>
            <fullName evidence="12">Methylenetetrahydrofolate dehydrogenase</fullName>
            <ecNumber evidence="12">1.5.1.5</ecNumber>
        </recommendedName>
    </domain>
    <domain>
        <recommendedName>
            <fullName evidence="12">Methenyltetrahydrofolate cyclohydrolase</fullName>
            <ecNumber evidence="12">3.5.4.9</ecNumber>
        </recommendedName>
    </domain>
</protein>
<feature type="binding site" evidence="12">
    <location>
        <begin position="164"/>
        <end position="166"/>
    </location>
    <ligand>
        <name>NADP(+)</name>
        <dbReference type="ChEBI" id="CHEBI:58349"/>
    </ligand>
</feature>
<dbReference type="KEGG" id="abae:CL176_05800"/>
<dbReference type="PROSITE" id="PS00766">
    <property type="entry name" value="THF_DHG_CYH_1"/>
    <property type="match status" value="1"/>
</dbReference>
<comment type="catalytic activity">
    <reaction evidence="12">
        <text>(6R)-5,10-methylene-5,6,7,8-tetrahydrofolate + NADP(+) = (6R)-5,10-methenyltetrahydrofolate + NADPH</text>
        <dbReference type="Rhea" id="RHEA:22812"/>
        <dbReference type="ChEBI" id="CHEBI:15636"/>
        <dbReference type="ChEBI" id="CHEBI:57455"/>
        <dbReference type="ChEBI" id="CHEBI:57783"/>
        <dbReference type="ChEBI" id="CHEBI:58349"/>
        <dbReference type="EC" id="1.5.1.5"/>
    </reaction>
</comment>
<keyword evidence="10 12" id="KW-0486">Methionine biosynthesis</keyword>
<keyword evidence="7 12" id="KW-0521">NADP</keyword>
<dbReference type="UniPathway" id="UPA00193"/>
<dbReference type="InterPro" id="IPR046346">
    <property type="entry name" value="Aminoacid_DH-like_N_sf"/>
</dbReference>
<keyword evidence="3 12" id="KW-0554">One-carbon metabolism</keyword>
<dbReference type="GO" id="GO:0005829">
    <property type="term" value="C:cytosol"/>
    <property type="evidence" value="ECO:0007669"/>
    <property type="project" value="TreeGrafter"/>
</dbReference>
<feature type="domain" description="Tetrahydrofolate dehydrogenase/cyclohydrolase catalytic" evidence="13">
    <location>
        <begin position="5"/>
        <end position="119"/>
    </location>
</feature>
<dbReference type="PANTHER" id="PTHR48099:SF5">
    <property type="entry name" value="C-1-TETRAHYDROFOLATE SYNTHASE, CYTOPLASMIC"/>
    <property type="match status" value="1"/>
</dbReference>
<dbReference type="InterPro" id="IPR000672">
    <property type="entry name" value="THF_DH/CycHdrlase"/>
</dbReference>
<dbReference type="PRINTS" id="PR00085">
    <property type="entry name" value="THFDHDRGNASE"/>
</dbReference>
<dbReference type="PROSITE" id="PS00767">
    <property type="entry name" value="THF_DHG_CYH_2"/>
    <property type="match status" value="1"/>
</dbReference>
<evidence type="ECO:0000259" key="14">
    <source>
        <dbReference type="Pfam" id="PF02882"/>
    </source>
</evidence>
<evidence type="ECO:0000256" key="8">
    <source>
        <dbReference type="ARBA" id="ARBA00023002"/>
    </source>
</evidence>
<evidence type="ECO:0000256" key="2">
    <source>
        <dbReference type="ARBA" id="ARBA00011738"/>
    </source>
</evidence>
<evidence type="ECO:0000256" key="4">
    <source>
        <dbReference type="ARBA" id="ARBA00022605"/>
    </source>
</evidence>
<keyword evidence="8 12" id="KW-0560">Oxidoreductase</keyword>
<dbReference type="GO" id="GO:0004488">
    <property type="term" value="F:methylenetetrahydrofolate dehydrogenase (NADP+) activity"/>
    <property type="evidence" value="ECO:0007669"/>
    <property type="project" value="UniProtKB-UniRule"/>
</dbReference>
<dbReference type="Proteomes" id="UP000263232">
    <property type="component" value="Chromosome"/>
</dbReference>
<name>A0A347WKD8_9LACT</name>
<dbReference type="InterPro" id="IPR020867">
    <property type="entry name" value="THF_DH/CycHdrlase_CS"/>
</dbReference>
<evidence type="ECO:0000256" key="3">
    <source>
        <dbReference type="ARBA" id="ARBA00022563"/>
    </source>
</evidence>
<keyword evidence="6 12" id="KW-0378">Hydrolase</keyword>
<dbReference type="CDD" id="cd01080">
    <property type="entry name" value="NAD_bind_m-THF_DH_Cyclohyd"/>
    <property type="match status" value="1"/>
</dbReference>
<keyword evidence="16" id="KW-1185">Reference proteome</keyword>
<dbReference type="InterPro" id="IPR036291">
    <property type="entry name" value="NAD(P)-bd_dom_sf"/>
</dbReference>
<dbReference type="SUPFAM" id="SSF53223">
    <property type="entry name" value="Aminoacid dehydrogenase-like, N-terminal domain"/>
    <property type="match status" value="1"/>
</dbReference>
<dbReference type="InterPro" id="IPR020631">
    <property type="entry name" value="THF_DH/CycHdrlase_NAD-bd_dom"/>
</dbReference>
<organism evidence="15 16">
    <name type="scientific">Suicoccus acidiformans</name>
    <dbReference type="NCBI Taxonomy" id="2036206"/>
    <lineage>
        <taxon>Bacteria</taxon>
        <taxon>Bacillati</taxon>
        <taxon>Bacillota</taxon>
        <taxon>Bacilli</taxon>
        <taxon>Lactobacillales</taxon>
        <taxon>Aerococcaceae</taxon>
        <taxon>Suicoccus</taxon>
    </lineage>
</organism>
<reference evidence="15 16" key="1">
    <citation type="submission" date="2017-09" db="EMBL/GenBank/DDBJ databases">
        <title>Complete genome sequence of Oxytococcus suis strain ZY16052.</title>
        <authorList>
            <person name="Li F."/>
        </authorList>
    </citation>
    <scope>NUCLEOTIDE SEQUENCE [LARGE SCALE GENOMIC DNA]</scope>
    <source>
        <strain evidence="15 16">ZY16052</strain>
    </source>
</reference>
<evidence type="ECO:0000256" key="6">
    <source>
        <dbReference type="ARBA" id="ARBA00022801"/>
    </source>
</evidence>
<dbReference type="EC" id="3.5.4.9" evidence="12"/>
<dbReference type="GO" id="GO:0006164">
    <property type="term" value="P:purine nucleotide biosynthetic process"/>
    <property type="evidence" value="ECO:0007669"/>
    <property type="project" value="UniProtKB-KW"/>
</dbReference>
<dbReference type="SUPFAM" id="SSF51735">
    <property type="entry name" value="NAD(P)-binding Rossmann-fold domains"/>
    <property type="match status" value="1"/>
</dbReference>
<feature type="binding site" evidence="12">
    <location>
        <position position="230"/>
    </location>
    <ligand>
        <name>NADP(+)</name>
        <dbReference type="ChEBI" id="CHEBI:58349"/>
    </ligand>
</feature>
<keyword evidence="4 12" id="KW-0028">Amino-acid biosynthesis</keyword>
<evidence type="ECO:0000256" key="12">
    <source>
        <dbReference type="HAMAP-Rule" id="MF_01576"/>
    </source>
</evidence>
<evidence type="ECO:0000256" key="10">
    <source>
        <dbReference type="ARBA" id="ARBA00023167"/>
    </source>
</evidence>
<keyword evidence="11 12" id="KW-0511">Multifunctional enzyme</keyword>
<dbReference type="GO" id="GO:0009086">
    <property type="term" value="P:methionine biosynthetic process"/>
    <property type="evidence" value="ECO:0007669"/>
    <property type="project" value="UniProtKB-KW"/>
</dbReference>
<dbReference type="Pfam" id="PF00763">
    <property type="entry name" value="THF_DHG_CYH"/>
    <property type="match status" value="1"/>
</dbReference>
<dbReference type="Gene3D" id="3.40.50.720">
    <property type="entry name" value="NAD(P)-binding Rossmann-like Domain"/>
    <property type="match status" value="1"/>
</dbReference>
<comment type="catalytic activity">
    <reaction evidence="12">
        <text>(6R)-5,10-methenyltetrahydrofolate + H2O = (6R)-10-formyltetrahydrofolate + H(+)</text>
        <dbReference type="Rhea" id="RHEA:23700"/>
        <dbReference type="ChEBI" id="CHEBI:15377"/>
        <dbReference type="ChEBI" id="CHEBI:15378"/>
        <dbReference type="ChEBI" id="CHEBI:57455"/>
        <dbReference type="ChEBI" id="CHEBI:195366"/>
        <dbReference type="EC" id="3.5.4.9"/>
    </reaction>
</comment>
<dbReference type="Pfam" id="PF02882">
    <property type="entry name" value="THF_DHG_CYH_C"/>
    <property type="match status" value="1"/>
</dbReference>
<dbReference type="HAMAP" id="MF_01576">
    <property type="entry name" value="THF_DHG_CYH"/>
    <property type="match status" value="1"/>
</dbReference>
<evidence type="ECO:0000256" key="9">
    <source>
        <dbReference type="ARBA" id="ARBA00023102"/>
    </source>
</evidence>
<comment type="caution">
    <text evidence="12">Lacks conserved residue(s) required for the propagation of feature annotation.</text>
</comment>
<dbReference type="AlphaFoldDB" id="A0A347WKD8"/>
<evidence type="ECO:0000256" key="7">
    <source>
        <dbReference type="ARBA" id="ARBA00022857"/>
    </source>
</evidence>
<feature type="domain" description="Tetrahydrofolate dehydrogenase/cyclohydrolase NAD(P)-binding" evidence="14">
    <location>
        <begin position="138"/>
        <end position="280"/>
    </location>
</feature>
<gene>
    <name evidence="12" type="primary">folD</name>
    <name evidence="15" type="ORF">CL176_05800</name>
</gene>
<evidence type="ECO:0000256" key="5">
    <source>
        <dbReference type="ARBA" id="ARBA00022755"/>
    </source>
</evidence>
<dbReference type="FunFam" id="3.40.50.10860:FF:000005">
    <property type="entry name" value="C-1-tetrahydrofolate synthase, cytoplasmic, putative"/>
    <property type="match status" value="1"/>
</dbReference>
<dbReference type="Gene3D" id="3.40.50.10860">
    <property type="entry name" value="Leucine Dehydrogenase, chain A, domain 1"/>
    <property type="match status" value="1"/>
</dbReference>
<dbReference type="EMBL" id="CP023434">
    <property type="protein sequence ID" value="AXY25545.1"/>
    <property type="molecule type" value="Genomic_DNA"/>
</dbReference>
<keyword evidence="5 12" id="KW-0658">Purine biosynthesis</keyword>
<comment type="subunit">
    <text evidence="2 12">Homodimer.</text>
</comment>
<dbReference type="PANTHER" id="PTHR48099">
    <property type="entry name" value="C-1-TETRAHYDROFOLATE SYNTHASE, CYTOPLASMIC-RELATED"/>
    <property type="match status" value="1"/>
</dbReference>
<comment type="similarity">
    <text evidence="12">Belongs to the tetrahydrofolate dehydrogenase/cyclohydrolase family.</text>
</comment>
<proteinExistence type="inferred from homology"/>
<evidence type="ECO:0000256" key="1">
    <source>
        <dbReference type="ARBA" id="ARBA00004777"/>
    </source>
</evidence>
<comment type="pathway">
    <text evidence="1 12">One-carbon metabolism; tetrahydrofolate interconversion.</text>
</comment>